<feature type="compositionally biased region" description="Basic and acidic residues" evidence="1">
    <location>
        <begin position="86"/>
        <end position="98"/>
    </location>
</feature>
<feature type="compositionally biased region" description="Acidic residues" evidence="1">
    <location>
        <begin position="55"/>
        <end position="64"/>
    </location>
</feature>
<feature type="compositionally biased region" description="Basic residues" evidence="1">
    <location>
        <begin position="33"/>
        <end position="48"/>
    </location>
</feature>
<dbReference type="PANTHER" id="PTHR42085">
    <property type="entry name" value="F-BOX DOMAIN-CONTAINING PROTEIN"/>
    <property type="match status" value="1"/>
</dbReference>
<evidence type="ECO:0000313" key="3">
    <source>
        <dbReference type="Proteomes" id="UP000800041"/>
    </source>
</evidence>
<dbReference type="AlphaFoldDB" id="A0A6G1HFB1"/>
<feature type="compositionally biased region" description="Low complexity" evidence="1">
    <location>
        <begin position="65"/>
        <end position="78"/>
    </location>
</feature>
<evidence type="ECO:0000313" key="2">
    <source>
        <dbReference type="EMBL" id="KAF1991709.1"/>
    </source>
</evidence>
<evidence type="ECO:0008006" key="4">
    <source>
        <dbReference type="Google" id="ProtNLM"/>
    </source>
</evidence>
<sequence>MAILSDFDDFDDSFDDPPDGPFWKPGEALSGKKILRPVPKLKSHRRISNSRIDVDDVSQPDEPDSGYSRSPSPSISNPDIDQLQPVEHRSVNDVHQPDKPNCYSRGPSSSNPDINQAKPLENRGEDDASQPDKPDCDSRGPSSSKPDTNKALPLGHRSDMSFPFLKLPAELRIMIYEMALPTLASNNSVMRAVPSAHRELRACGILGVNRQIYYEAIEVLYGEGECIIELWHTMGPSEIGLLRQKVNVADLTDRTEFPGLNHVRKVLVKVEWEAWAANDAVERMCNMLSTLFKRLALSKRMKDFTIEVRTLSHCPYHAPFTWEHADRFRHSCLSTAAMFLNTTKSIYGIPTAQVIVSANYVGTRVGGDHRHPSRERQLKAVYEEALRGGAPAPEPHKIHALWAAYYEFFKCMTWDVFGKPDTRANGVDGTGPYSELSRNHRLLCHYYIIENYGSVRRCAQLVSHRWRRAHKKLEKARAPKSHPKTAAVWAELKRRDNITFAAYQKLRQLIGVPNPFPA</sequence>
<feature type="compositionally biased region" description="Acidic residues" evidence="1">
    <location>
        <begin position="1"/>
        <end position="18"/>
    </location>
</feature>
<dbReference type="Proteomes" id="UP000800041">
    <property type="component" value="Unassembled WGS sequence"/>
</dbReference>
<dbReference type="InterPro" id="IPR038883">
    <property type="entry name" value="AN11006-like"/>
</dbReference>
<feature type="compositionally biased region" description="Basic and acidic residues" evidence="1">
    <location>
        <begin position="120"/>
        <end position="138"/>
    </location>
</feature>
<gene>
    <name evidence="2" type="ORF">K402DRAFT_131874</name>
</gene>
<reference evidence="2" key="1">
    <citation type="journal article" date="2020" name="Stud. Mycol.">
        <title>101 Dothideomycetes genomes: a test case for predicting lifestyles and emergence of pathogens.</title>
        <authorList>
            <person name="Haridas S."/>
            <person name="Albert R."/>
            <person name="Binder M."/>
            <person name="Bloem J."/>
            <person name="Labutti K."/>
            <person name="Salamov A."/>
            <person name="Andreopoulos B."/>
            <person name="Baker S."/>
            <person name="Barry K."/>
            <person name="Bills G."/>
            <person name="Bluhm B."/>
            <person name="Cannon C."/>
            <person name="Castanera R."/>
            <person name="Culley D."/>
            <person name="Daum C."/>
            <person name="Ezra D."/>
            <person name="Gonzalez J."/>
            <person name="Henrissat B."/>
            <person name="Kuo A."/>
            <person name="Liang C."/>
            <person name="Lipzen A."/>
            <person name="Lutzoni F."/>
            <person name="Magnuson J."/>
            <person name="Mondo S."/>
            <person name="Nolan M."/>
            <person name="Ohm R."/>
            <person name="Pangilinan J."/>
            <person name="Park H.-J."/>
            <person name="Ramirez L."/>
            <person name="Alfaro M."/>
            <person name="Sun H."/>
            <person name="Tritt A."/>
            <person name="Yoshinaga Y."/>
            <person name="Zwiers L.-H."/>
            <person name="Turgeon B."/>
            <person name="Goodwin S."/>
            <person name="Spatafora J."/>
            <person name="Crous P."/>
            <person name="Grigoriev I."/>
        </authorList>
    </citation>
    <scope>NUCLEOTIDE SEQUENCE</scope>
    <source>
        <strain evidence="2">CBS 113979</strain>
    </source>
</reference>
<proteinExistence type="predicted"/>
<feature type="region of interest" description="Disordered" evidence="1">
    <location>
        <begin position="1"/>
        <end position="155"/>
    </location>
</feature>
<name>A0A6G1HFB1_9PEZI</name>
<dbReference type="OrthoDB" id="5397846at2759"/>
<organism evidence="2 3">
    <name type="scientific">Aulographum hederae CBS 113979</name>
    <dbReference type="NCBI Taxonomy" id="1176131"/>
    <lineage>
        <taxon>Eukaryota</taxon>
        <taxon>Fungi</taxon>
        <taxon>Dikarya</taxon>
        <taxon>Ascomycota</taxon>
        <taxon>Pezizomycotina</taxon>
        <taxon>Dothideomycetes</taxon>
        <taxon>Pleosporomycetidae</taxon>
        <taxon>Aulographales</taxon>
        <taxon>Aulographaceae</taxon>
    </lineage>
</organism>
<dbReference type="EMBL" id="ML977139">
    <property type="protein sequence ID" value="KAF1991709.1"/>
    <property type="molecule type" value="Genomic_DNA"/>
</dbReference>
<evidence type="ECO:0000256" key="1">
    <source>
        <dbReference type="SAM" id="MobiDB-lite"/>
    </source>
</evidence>
<keyword evidence="3" id="KW-1185">Reference proteome</keyword>
<dbReference type="PANTHER" id="PTHR42085:SF2">
    <property type="entry name" value="F-BOX DOMAIN-CONTAINING PROTEIN"/>
    <property type="match status" value="1"/>
</dbReference>
<protein>
    <recommendedName>
        <fullName evidence="4">F-box domain-containing protein</fullName>
    </recommendedName>
</protein>
<accession>A0A6G1HFB1</accession>